<dbReference type="EMBL" id="WIUZ02000015">
    <property type="protein sequence ID" value="KAF9780888.1"/>
    <property type="molecule type" value="Genomic_DNA"/>
</dbReference>
<evidence type="ECO:0008006" key="3">
    <source>
        <dbReference type="Google" id="ProtNLM"/>
    </source>
</evidence>
<keyword evidence="2" id="KW-1185">Reference proteome</keyword>
<evidence type="ECO:0000313" key="1">
    <source>
        <dbReference type="EMBL" id="KAF9780888.1"/>
    </source>
</evidence>
<organism evidence="1 2">
    <name type="scientific">Thelephora terrestris</name>
    <dbReference type="NCBI Taxonomy" id="56493"/>
    <lineage>
        <taxon>Eukaryota</taxon>
        <taxon>Fungi</taxon>
        <taxon>Dikarya</taxon>
        <taxon>Basidiomycota</taxon>
        <taxon>Agaricomycotina</taxon>
        <taxon>Agaricomycetes</taxon>
        <taxon>Thelephorales</taxon>
        <taxon>Thelephoraceae</taxon>
        <taxon>Thelephora</taxon>
    </lineage>
</organism>
<name>A0A9P6H992_9AGAM</name>
<reference evidence="1" key="2">
    <citation type="submission" date="2020-11" db="EMBL/GenBank/DDBJ databases">
        <authorList>
            <consortium name="DOE Joint Genome Institute"/>
            <person name="Kuo A."/>
            <person name="Miyauchi S."/>
            <person name="Kiss E."/>
            <person name="Drula E."/>
            <person name="Kohler A."/>
            <person name="Sanchez-Garcia M."/>
            <person name="Andreopoulos B."/>
            <person name="Barry K.W."/>
            <person name="Bonito G."/>
            <person name="Buee M."/>
            <person name="Carver A."/>
            <person name="Chen C."/>
            <person name="Cichocki N."/>
            <person name="Clum A."/>
            <person name="Culley D."/>
            <person name="Crous P.W."/>
            <person name="Fauchery L."/>
            <person name="Girlanda M."/>
            <person name="Hayes R."/>
            <person name="Keri Z."/>
            <person name="Labutti K."/>
            <person name="Lipzen A."/>
            <person name="Lombard V."/>
            <person name="Magnuson J."/>
            <person name="Maillard F."/>
            <person name="Morin E."/>
            <person name="Murat C."/>
            <person name="Nolan M."/>
            <person name="Ohm R."/>
            <person name="Pangilinan J."/>
            <person name="Pereira M."/>
            <person name="Perotto S."/>
            <person name="Peter M."/>
            <person name="Riley R."/>
            <person name="Sitrit Y."/>
            <person name="Stielow B."/>
            <person name="Szollosi G."/>
            <person name="Zifcakova L."/>
            <person name="Stursova M."/>
            <person name="Spatafora J.W."/>
            <person name="Tedersoo L."/>
            <person name="Vaario L.-M."/>
            <person name="Yamada A."/>
            <person name="Yan M."/>
            <person name="Wang P."/>
            <person name="Xu J."/>
            <person name="Bruns T."/>
            <person name="Baldrian P."/>
            <person name="Vilgalys R."/>
            <person name="Henrissat B."/>
            <person name="Grigoriev I.V."/>
            <person name="Hibbett D."/>
            <person name="Nagy L.G."/>
            <person name="Martin F.M."/>
        </authorList>
    </citation>
    <scope>NUCLEOTIDE SEQUENCE</scope>
    <source>
        <strain evidence="1">UH-Tt-Lm1</strain>
    </source>
</reference>
<dbReference type="AlphaFoldDB" id="A0A9P6H992"/>
<sequence length="355" mass="40044">MPRTLPPEILDHIVDNLYDEPIALKACCLVSKSWVERSQRHLFACVELDSIAGSSVESWMNAFPDPSALPARYARSLGVRDPGVAFVNVRAWIRSFRRVEELSVDMLGSVELRGVSLLQFHGLSPTLKSLRFANITTPTPEIIGLICSFPLLEDLSLEIISESDTDGWAAPPTSPKLTGSLRLNGKNRSVVRGLLKLPNGLHFSKIRVLCHVAEVDSRTIMDLVSKCSHTLESIHLKYYTPTSTTLPPLDLSNAVKLKYMRFGWGGADIRWITTTLQTVRPEILQQVTVVLNATPVYIPTEELSWDWHQLDHLLVQLWTAHSVVPRVLYEDTRERFLHLLLPELTRRGFVKGKRQ</sequence>
<accession>A0A9P6H992</accession>
<reference evidence="1" key="1">
    <citation type="journal article" date="2020" name="Nat. Commun.">
        <title>Large-scale genome sequencing of mycorrhizal fungi provides insights into the early evolution of symbiotic traits.</title>
        <authorList>
            <person name="Miyauchi S."/>
            <person name="Kiss E."/>
            <person name="Kuo A."/>
            <person name="Drula E."/>
            <person name="Kohler A."/>
            <person name="Sanchez-Garcia M."/>
            <person name="Morin E."/>
            <person name="Andreopoulos B."/>
            <person name="Barry K.W."/>
            <person name="Bonito G."/>
            <person name="Buee M."/>
            <person name="Carver A."/>
            <person name="Chen C."/>
            <person name="Cichocki N."/>
            <person name="Clum A."/>
            <person name="Culley D."/>
            <person name="Crous P.W."/>
            <person name="Fauchery L."/>
            <person name="Girlanda M."/>
            <person name="Hayes R.D."/>
            <person name="Keri Z."/>
            <person name="LaButti K."/>
            <person name="Lipzen A."/>
            <person name="Lombard V."/>
            <person name="Magnuson J."/>
            <person name="Maillard F."/>
            <person name="Murat C."/>
            <person name="Nolan M."/>
            <person name="Ohm R.A."/>
            <person name="Pangilinan J."/>
            <person name="Pereira M.F."/>
            <person name="Perotto S."/>
            <person name="Peter M."/>
            <person name="Pfister S."/>
            <person name="Riley R."/>
            <person name="Sitrit Y."/>
            <person name="Stielow J.B."/>
            <person name="Szollosi G."/>
            <person name="Zifcakova L."/>
            <person name="Stursova M."/>
            <person name="Spatafora J.W."/>
            <person name="Tedersoo L."/>
            <person name="Vaario L.M."/>
            <person name="Yamada A."/>
            <person name="Yan M."/>
            <person name="Wang P."/>
            <person name="Xu J."/>
            <person name="Bruns T."/>
            <person name="Baldrian P."/>
            <person name="Vilgalys R."/>
            <person name="Dunand C."/>
            <person name="Henrissat B."/>
            <person name="Grigoriev I.V."/>
            <person name="Hibbett D."/>
            <person name="Nagy L.G."/>
            <person name="Martin F.M."/>
        </authorList>
    </citation>
    <scope>NUCLEOTIDE SEQUENCE</scope>
    <source>
        <strain evidence="1">UH-Tt-Lm1</strain>
    </source>
</reference>
<dbReference type="OrthoDB" id="2977329at2759"/>
<proteinExistence type="predicted"/>
<protein>
    <recommendedName>
        <fullName evidence="3">F-box domain-containing protein</fullName>
    </recommendedName>
</protein>
<evidence type="ECO:0000313" key="2">
    <source>
        <dbReference type="Proteomes" id="UP000736335"/>
    </source>
</evidence>
<dbReference type="Proteomes" id="UP000736335">
    <property type="component" value="Unassembled WGS sequence"/>
</dbReference>
<comment type="caution">
    <text evidence="1">The sequence shown here is derived from an EMBL/GenBank/DDBJ whole genome shotgun (WGS) entry which is preliminary data.</text>
</comment>
<gene>
    <name evidence="1" type="ORF">BJ322DRAFT_287886</name>
</gene>